<dbReference type="EMBL" id="SPHZ02000004">
    <property type="protein sequence ID" value="KAF0922074.1"/>
    <property type="molecule type" value="Genomic_DNA"/>
</dbReference>
<name>A0A6G1EC93_9ORYZ</name>
<evidence type="ECO:0000313" key="2">
    <source>
        <dbReference type="Proteomes" id="UP000479710"/>
    </source>
</evidence>
<organism evidence="1 2">
    <name type="scientific">Oryza meyeriana var. granulata</name>
    <dbReference type="NCBI Taxonomy" id="110450"/>
    <lineage>
        <taxon>Eukaryota</taxon>
        <taxon>Viridiplantae</taxon>
        <taxon>Streptophyta</taxon>
        <taxon>Embryophyta</taxon>
        <taxon>Tracheophyta</taxon>
        <taxon>Spermatophyta</taxon>
        <taxon>Magnoliopsida</taxon>
        <taxon>Liliopsida</taxon>
        <taxon>Poales</taxon>
        <taxon>Poaceae</taxon>
        <taxon>BOP clade</taxon>
        <taxon>Oryzoideae</taxon>
        <taxon>Oryzeae</taxon>
        <taxon>Oryzinae</taxon>
        <taxon>Oryza</taxon>
        <taxon>Oryza meyeriana</taxon>
    </lineage>
</organism>
<feature type="non-terminal residue" evidence="1">
    <location>
        <position position="1"/>
    </location>
</feature>
<dbReference type="AlphaFoldDB" id="A0A6G1EC93"/>
<gene>
    <name evidence="1" type="ORF">E2562_024647</name>
</gene>
<dbReference type="Proteomes" id="UP000479710">
    <property type="component" value="Unassembled WGS sequence"/>
</dbReference>
<keyword evidence="2" id="KW-1185">Reference proteome</keyword>
<proteinExistence type="predicted"/>
<protein>
    <submittedName>
        <fullName evidence="1">Uncharacterized protein</fullName>
    </submittedName>
</protein>
<evidence type="ECO:0000313" key="1">
    <source>
        <dbReference type="EMBL" id="KAF0922074.1"/>
    </source>
</evidence>
<comment type="caution">
    <text evidence="1">The sequence shown here is derived from an EMBL/GenBank/DDBJ whole genome shotgun (WGS) entry which is preliminary data.</text>
</comment>
<accession>A0A6G1EC93</accession>
<reference evidence="1 2" key="1">
    <citation type="submission" date="2019-11" db="EMBL/GenBank/DDBJ databases">
        <title>Whole genome sequence of Oryza granulata.</title>
        <authorList>
            <person name="Li W."/>
        </authorList>
    </citation>
    <scope>NUCLEOTIDE SEQUENCE [LARGE SCALE GENOMIC DNA]</scope>
    <source>
        <strain evidence="2">cv. Menghai</strain>
        <tissue evidence="1">Leaf</tissue>
    </source>
</reference>
<sequence>CPSAAQIEASPAVAAQIKASPTAAAVAAGTQIESSGRRRVLSRSQRWGGDKAAAAVAEADAF</sequence>